<dbReference type="Pfam" id="PF04408">
    <property type="entry name" value="WHD_HA2"/>
    <property type="match status" value="1"/>
</dbReference>
<keyword evidence="4" id="KW-0067">ATP-binding</keyword>
<accession>A0ABX2ZYK3</accession>
<evidence type="ECO:0000256" key="1">
    <source>
        <dbReference type="ARBA" id="ARBA00022741"/>
    </source>
</evidence>
<evidence type="ECO:0000259" key="6">
    <source>
        <dbReference type="PROSITE" id="PS51194"/>
    </source>
</evidence>
<organism evidence="7 8">
    <name type="scientific">Piscirickettsia litoralis</name>
    <dbReference type="NCBI Taxonomy" id="1891921"/>
    <lineage>
        <taxon>Bacteria</taxon>
        <taxon>Pseudomonadati</taxon>
        <taxon>Pseudomonadota</taxon>
        <taxon>Gammaproteobacteria</taxon>
        <taxon>Thiotrichales</taxon>
        <taxon>Piscirickettsiaceae</taxon>
        <taxon>Piscirickettsia</taxon>
    </lineage>
</organism>
<dbReference type="NCBIfam" id="NF008348">
    <property type="entry name" value="PRK11131.1"/>
    <property type="match status" value="1"/>
</dbReference>
<dbReference type="InterPro" id="IPR011545">
    <property type="entry name" value="DEAD/DEAH_box_helicase_dom"/>
</dbReference>
<dbReference type="CDD" id="cd18791">
    <property type="entry name" value="SF2_C_RHA"/>
    <property type="match status" value="1"/>
</dbReference>
<proteinExistence type="predicted"/>
<dbReference type="Pfam" id="PF00271">
    <property type="entry name" value="Helicase_C"/>
    <property type="match status" value="1"/>
</dbReference>
<comment type="caution">
    <text evidence="7">The sequence shown here is derived from an EMBL/GenBank/DDBJ whole genome shotgun (WGS) entry which is preliminary data.</text>
</comment>
<evidence type="ECO:0000259" key="5">
    <source>
        <dbReference type="PROSITE" id="PS51192"/>
    </source>
</evidence>
<dbReference type="GO" id="GO:0004386">
    <property type="term" value="F:helicase activity"/>
    <property type="evidence" value="ECO:0007669"/>
    <property type="project" value="UniProtKB-KW"/>
</dbReference>
<feature type="domain" description="Helicase ATP-binding" evidence="5">
    <location>
        <begin position="78"/>
        <end position="241"/>
    </location>
</feature>
<dbReference type="SMART" id="SM00847">
    <property type="entry name" value="HA2"/>
    <property type="match status" value="1"/>
</dbReference>
<sequence length="1284" mass="147392">MQHNVFDRLIKECTVKEAWQLRKAWRAWSKKNNPAYANERLEKKLLHAKARVEARAASVPELNYPEELPVANARDEIIELIKKNQVVIIAGDTGSGKTTQLPKMCLEAGCGQRGFIGHTQPRRIAARSVADRIAQELGSELGETVGYKVRFYEKVKETSLIKLLTDGMLLSEMQQDRLLLQYDTIIIDEAHERSLNIDFLLGYLKQLLPKRPELKVIITSATIDPERFSRFFNNAPVLRVEGRTYPVEVRYRPLLQGEIEKESSDAICEAVNELWQSGPGDILVFLSGEREILDLAEVLSKEFPRAEVMPLFSRLSLKAQQAIFKTSVHGRRIVLSTNVAETSLTVPGIRYVIDAGFVRISRYSYRTKVQRLPIEAISQASANQRKGRCGRVANGICIRLYDELDFQSRPEFTDPEVVRTNLSAVILQMANLGLGDIQAFAFLDAPDTRYINDGLRLLNELGAMGADQRLTSLGRMLARFPVDPCVGRMILAGAEKNALSEILIIASVLSIQDPRERPQDKQQQADEAHKALRDKRSDFVSFLKLWESLSKAREELSKRRFRSYCRENFYSYLRVEEWNDVYQQLSQLAREQKLHFNEEPADYDHLHQAILAGIITQVGIKSSEDHSYISTRNRSFHIFPGSSLFKKGPKWCMAWEIVETARIYARQVASIDPLWVEKAAEHLVKREYFEPHWSVKRQQVMAYEKVVLYGITLVAKRPVQYGRIDGKLSREIFIRNGLVGEELRSNAEFYHHNIKLLEEVRQLEHKQRRRDIVVDDDALYRFYDGVIAEHIHSAITLKNWLKKADQNQVQALYMQREELLNHLMEDPVAQFPNQLQVGGFQFALGYHFEPGGVRDGVTATIPLAILPHLSNAAFEWLVPGFLEEKVTILIKAMPKSLRRQFIPAPDTARQVVHRLDRHRPLTVALALALTALKRVEVPVDTWESVELEPFYQMNFQVINEENKVIAEGRDLKKLQTECADHVEMINNQSVGAESEAEIKTVESWDFGDLEKTITVEKFSMQMQLFPCLIAEGDQVILGTAPTEEQAHYYHLEGQVLLAIKSLPEQAKYLKKELLKISNLAVYFASLGGKDALVSDLVGAVFEATFFENKKLIFREVEFNQLLEKKRGELITTGERIAKIVAEVLKTRNAIQKQLKQSSSFALIESFEDIKKQLNHLVFVGFIQKTPLKYLERMPIYLKAILKRMERMNNDVNRDIRHTRLLAPWTEKRAEGEQWVKNQQGNIEALIEFQWMIEEYRVSVFAQELKTLYPVSEKRLASQWKQVKG</sequence>
<dbReference type="RefSeq" id="WP_069311483.1">
    <property type="nucleotide sequence ID" value="NZ_MDTU01000001.1"/>
</dbReference>
<dbReference type="NCBIfam" id="TIGR01967">
    <property type="entry name" value="DEAH_box_HrpA"/>
    <property type="match status" value="1"/>
</dbReference>
<dbReference type="PROSITE" id="PS51192">
    <property type="entry name" value="HELICASE_ATP_BIND_1"/>
    <property type="match status" value="1"/>
</dbReference>
<keyword evidence="3 7" id="KW-0347">Helicase</keyword>
<dbReference type="Gene3D" id="1.20.120.1080">
    <property type="match status" value="1"/>
</dbReference>
<dbReference type="InterPro" id="IPR001650">
    <property type="entry name" value="Helicase_C-like"/>
</dbReference>
<evidence type="ECO:0000313" key="8">
    <source>
        <dbReference type="Proteomes" id="UP000094329"/>
    </source>
</evidence>
<dbReference type="InterPro" id="IPR010222">
    <property type="entry name" value="RNA_helicase_HrpA"/>
</dbReference>
<keyword evidence="1" id="KW-0547">Nucleotide-binding</keyword>
<dbReference type="InterPro" id="IPR048333">
    <property type="entry name" value="HA2_WH"/>
</dbReference>
<dbReference type="SUPFAM" id="SSF52540">
    <property type="entry name" value="P-loop containing nucleoside triphosphate hydrolases"/>
    <property type="match status" value="1"/>
</dbReference>
<dbReference type="InterPro" id="IPR011709">
    <property type="entry name" value="DEAD-box_helicase_OB_fold"/>
</dbReference>
<dbReference type="PANTHER" id="PTHR18934:SF99">
    <property type="entry name" value="ATP-DEPENDENT RNA HELICASE DHX37-RELATED"/>
    <property type="match status" value="1"/>
</dbReference>
<dbReference type="InterPro" id="IPR027417">
    <property type="entry name" value="P-loop_NTPase"/>
</dbReference>
<keyword evidence="8" id="KW-1185">Reference proteome</keyword>
<dbReference type="SMART" id="SM00382">
    <property type="entry name" value="AAA"/>
    <property type="match status" value="1"/>
</dbReference>
<protein>
    <submittedName>
        <fullName evidence="7">ATP-dependent RNA helicase HrpA</fullName>
    </submittedName>
</protein>
<dbReference type="Pfam" id="PF07717">
    <property type="entry name" value="OB_NTP_bind"/>
    <property type="match status" value="1"/>
</dbReference>
<reference evidence="7 8" key="1">
    <citation type="submission" date="2016-08" db="EMBL/GenBank/DDBJ databases">
        <title>Draft genome sequence of Candidatus Piscirickettsia litoralis, from seawater.</title>
        <authorList>
            <person name="Wan X."/>
            <person name="Lee A.J."/>
            <person name="Hou S."/>
            <person name="Donachie S.P."/>
        </authorList>
    </citation>
    <scope>NUCLEOTIDE SEQUENCE [LARGE SCALE GENOMIC DNA]</scope>
    <source>
        <strain evidence="7 8">Y2</strain>
    </source>
</reference>
<evidence type="ECO:0000256" key="4">
    <source>
        <dbReference type="ARBA" id="ARBA00022840"/>
    </source>
</evidence>
<dbReference type="SMART" id="SM00487">
    <property type="entry name" value="DEXDc"/>
    <property type="match status" value="1"/>
</dbReference>
<keyword evidence="2" id="KW-0378">Hydrolase</keyword>
<dbReference type="SMART" id="SM00490">
    <property type="entry name" value="HELICc"/>
    <property type="match status" value="1"/>
</dbReference>
<dbReference type="Proteomes" id="UP000094329">
    <property type="component" value="Unassembled WGS sequence"/>
</dbReference>
<dbReference type="InterPro" id="IPR007502">
    <property type="entry name" value="Helicase-assoc_dom"/>
</dbReference>
<dbReference type="PANTHER" id="PTHR18934">
    <property type="entry name" value="ATP-DEPENDENT RNA HELICASE"/>
    <property type="match status" value="1"/>
</dbReference>
<evidence type="ECO:0000256" key="3">
    <source>
        <dbReference type="ARBA" id="ARBA00022806"/>
    </source>
</evidence>
<dbReference type="PROSITE" id="PS51194">
    <property type="entry name" value="HELICASE_CTER"/>
    <property type="match status" value="1"/>
</dbReference>
<dbReference type="InterPro" id="IPR024590">
    <property type="entry name" value="HrpA_C"/>
</dbReference>
<dbReference type="InterPro" id="IPR014001">
    <property type="entry name" value="Helicase_ATP-bd"/>
</dbReference>
<evidence type="ECO:0000256" key="2">
    <source>
        <dbReference type="ARBA" id="ARBA00022801"/>
    </source>
</evidence>
<gene>
    <name evidence="7" type="ORF">BGC07_00140</name>
</gene>
<feature type="domain" description="Helicase C-terminal" evidence="6">
    <location>
        <begin position="266"/>
        <end position="433"/>
    </location>
</feature>
<dbReference type="Pfam" id="PF00270">
    <property type="entry name" value="DEAD"/>
    <property type="match status" value="1"/>
</dbReference>
<dbReference type="Pfam" id="PF11898">
    <property type="entry name" value="DUF3418"/>
    <property type="match status" value="1"/>
</dbReference>
<dbReference type="InterPro" id="IPR003593">
    <property type="entry name" value="AAA+_ATPase"/>
</dbReference>
<dbReference type="EMBL" id="MDTU01000001">
    <property type="protein sequence ID" value="ODN41681.1"/>
    <property type="molecule type" value="Genomic_DNA"/>
</dbReference>
<dbReference type="Gene3D" id="3.40.50.300">
    <property type="entry name" value="P-loop containing nucleotide triphosphate hydrolases"/>
    <property type="match status" value="2"/>
</dbReference>
<name>A0ABX2ZYK3_9GAMM</name>
<evidence type="ECO:0000313" key="7">
    <source>
        <dbReference type="EMBL" id="ODN41681.1"/>
    </source>
</evidence>
<dbReference type="Pfam" id="PF21010">
    <property type="entry name" value="HA2_C"/>
    <property type="match status" value="1"/>
</dbReference>